<dbReference type="CDD" id="cd04881">
    <property type="entry name" value="ACT_HSDH-Hom"/>
    <property type="match status" value="1"/>
</dbReference>
<dbReference type="InterPro" id="IPR005106">
    <property type="entry name" value="Asp/hSer_DH_NAD-bd"/>
</dbReference>
<dbReference type="Gene3D" id="3.30.360.10">
    <property type="entry name" value="Dihydrodipicolinate Reductase, domain 2"/>
    <property type="match status" value="1"/>
</dbReference>
<dbReference type="GO" id="GO:0004412">
    <property type="term" value="F:homoserine dehydrogenase activity"/>
    <property type="evidence" value="ECO:0007669"/>
    <property type="project" value="UniProtKB-EC"/>
</dbReference>
<dbReference type="PROSITE" id="PS51671">
    <property type="entry name" value="ACT"/>
    <property type="match status" value="1"/>
</dbReference>
<dbReference type="PROSITE" id="PS01042">
    <property type="entry name" value="HOMOSER_DHGENASE"/>
    <property type="match status" value="1"/>
</dbReference>
<dbReference type="InterPro" id="IPR045865">
    <property type="entry name" value="ACT-like_dom_sf"/>
</dbReference>
<reference evidence="15" key="1">
    <citation type="submission" date="2022-07" db="EMBL/GenBank/DDBJ databases">
        <title>Parvularcula maris sp. nov., an algicidal bacterium isolated from seawater.</title>
        <authorList>
            <person name="Li F."/>
        </authorList>
    </citation>
    <scope>NUCLEOTIDE SEQUENCE</scope>
    <source>
        <strain evidence="15">BGMRC 0090</strain>
    </source>
</reference>
<dbReference type="Pfam" id="PF00742">
    <property type="entry name" value="Homoserine_dh"/>
    <property type="match status" value="1"/>
</dbReference>
<dbReference type="FunFam" id="3.30.360.10:FF:000005">
    <property type="entry name" value="Homoserine dehydrogenase"/>
    <property type="match status" value="1"/>
</dbReference>
<comment type="pathway">
    <text evidence="1">Amino-acid biosynthesis; L-threonine biosynthesis; L-threonine from L-aspartate: step 3/5.</text>
</comment>
<dbReference type="RefSeq" id="WP_256619137.1">
    <property type="nucleotide sequence ID" value="NZ_JANIBC010000004.1"/>
</dbReference>
<evidence type="ECO:0000256" key="1">
    <source>
        <dbReference type="ARBA" id="ARBA00005056"/>
    </source>
</evidence>
<dbReference type="GO" id="GO:0050661">
    <property type="term" value="F:NADP binding"/>
    <property type="evidence" value="ECO:0007669"/>
    <property type="project" value="InterPro"/>
</dbReference>
<dbReference type="EC" id="1.1.1.3" evidence="4"/>
<keyword evidence="8 12" id="KW-0521">NADP</keyword>
<dbReference type="AlphaFoldDB" id="A0A9X2RK55"/>
<dbReference type="SUPFAM" id="SSF55021">
    <property type="entry name" value="ACT-like"/>
    <property type="match status" value="1"/>
</dbReference>
<dbReference type="Pfam" id="PF01842">
    <property type="entry name" value="ACT"/>
    <property type="match status" value="1"/>
</dbReference>
<sequence>MALRVNIAGLGTVGASLLQLLEGGQREGLAVSGISARSRSRDRGVDLSPYAWSDDPVSLAQADDAEVFVELIGGEDGVAKAAIETALRSGKHVVTANKALIAKHGLALAQLAEEMGVALRFEAAVAGGVPVVSGLRTGLSGSKILRLQGVLNGTCNFILAAMEGGASYADALAEAQRLGFAEADPSFDVGGIDAAQKLAILAAHAFGAMPPLTAIDPRGIDQVTPGDLSAARELGLRMKLVAAVSRTDDGLAARVAPALVPITSALDIGGGSENIVVVDAEPLGRVAFSGPGAGGGPTASAVLSDLTAISRGALGPAFGHPASSIDAAPKVAPDASPVPHFIRVLVEDRPGVLAGLTDILGRAEISIETIRQGPASQGEPGVELVLTTHASSTETHERAAAEIGKLEAVLAKPSVYPILSKD</sequence>
<feature type="domain" description="ACT" evidence="14">
    <location>
        <begin position="341"/>
        <end position="417"/>
    </location>
</feature>
<dbReference type="GO" id="GO:0009088">
    <property type="term" value="P:threonine biosynthetic process"/>
    <property type="evidence" value="ECO:0007669"/>
    <property type="project" value="UniProtKB-KW"/>
</dbReference>
<dbReference type="InterPro" id="IPR036291">
    <property type="entry name" value="NAD(P)-bd_dom_sf"/>
</dbReference>
<comment type="similarity">
    <text evidence="3 13">Belongs to the homoserine dehydrogenase family.</text>
</comment>
<dbReference type="PIRSF" id="PIRSF000098">
    <property type="entry name" value="Homoser_dehydrog"/>
    <property type="match status" value="1"/>
</dbReference>
<evidence type="ECO:0000256" key="9">
    <source>
        <dbReference type="ARBA" id="ARBA00023002"/>
    </source>
</evidence>
<keyword evidence="10" id="KW-0486">Methionine biosynthesis</keyword>
<evidence type="ECO:0000259" key="14">
    <source>
        <dbReference type="PROSITE" id="PS51671"/>
    </source>
</evidence>
<feature type="binding site" evidence="12">
    <location>
        <position position="98"/>
    </location>
    <ligand>
        <name>NADPH</name>
        <dbReference type="ChEBI" id="CHEBI:57783"/>
    </ligand>
</feature>
<dbReference type="SUPFAM" id="SSF51735">
    <property type="entry name" value="NAD(P)-binding Rossmann-fold domains"/>
    <property type="match status" value="1"/>
</dbReference>
<dbReference type="EMBL" id="JANIBC010000004">
    <property type="protein sequence ID" value="MCQ8185267.1"/>
    <property type="molecule type" value="Genomic_DNA"/>
</dbReference>
<keyword evidence="6" id="KW-0028">Amino-acid biosynthesis</keyword>
<dbReference type="InterPro" id="IPR002912">
    <property type="entry name" value="ACT_dom"/>
</dbReference>
<evidence type="ECO:0000256" key="8">
    <source>
        <dbReference type="ARBA" id="ARBA00022857"/>
    </source>
</evidence>
<feature type="binding site" evidence="12">
    <location>
        <position position="182"/>
    </location>
    <ligand>
        <name>L-homoserine</name>
        <dbReference type="ChEBI" id="CHEBI:57476"/>
    </ligand>
</feature>
<comment type="pathway">
    <text evidence="2">Amino-acid biosynthesis; L-methionine biosynthesis via de novo pathway; L-homoserine from L-aspartate: step 3/3.</text>
</comment>
<evidence type="ECO:0000256" key="3">
    <source>
        <dbReference type="ARBA" id="ARBA00006753"/>
    </source>
</evidence>
<dbReference type="InterPro" id="IPR001342">
    <property type="entry name" value="HDH_cat"/>
</dbReference>
<dbReference type="Gene3D" id="3.40.50.720">
    <property type="entry name" value="NAD(P)-binding Rossmann-like Domain"/>
    <property type="match status" value="1"/>
</dbReference>
<proteinExistence type="inferred from homology"/>
<feature type="active site" description="Proton donor" evidence="11">
    <location>
        <position position="197"/>
    </location>
</feature>
<comment type="caution">
    <text evidence="15">The sequence shown here is derived from an EMBL/GenBank/DDBJ whole genome shotgun (WGS) entry which is preliminary data.</text>
</comment>
<keyword evidence="7" id="KW-0791">Threonine biosynthesis</keyword>
<evidence type="ECO:0000256" key="12">
    <source>
        <dbReference type="PIRSR" id="PIRSR000098-2"/>
    </source>
</evidence>
<evidence type="ECO:0000256" key="6">
    <source>
        <dbReference type="ARBA" id="ARBA00022605"/>
    </source>
</evidence>
<accession>A0A9X2RK55</accession>
<protein>
    <recommendedName>
        <fullName evidence="5">Homoserine dehydrogenase</fullName>
        <ecNumber evidence="4">1.1.1.3</ecNumber>
    </recommendedName>
</protein>
<dbReference type="SUPFAM" id="SSF55347">
    <property type="entry name" value="Glyceraldehyde-3-phosphate dehydrogenase-like, C-terminal domain"/>
    <property type="match status" value="1"/>
</dbReference>
<evidence type="ECO:0000256" key="7">
    <source>
        <dbReference type="ARBA" id="ARBA00022697"/>
    </source>
</evidence>
<dbReference type="Gene3D" id="3.30.70.260">
    <property type="match status" value="1"/>
</dbReference>
<evidence type="ECO:0000256" key="10">
    <source>
        <dbReference type="ARBA" id="ARBA00023167"/>
    </source>
</evidence>
<evidence type="ECO:0000313" key="15">
    <source>
        <dbReference type="EMBL" id="MCQ8185267.1"/>
    </source>
</evidence>
<name>A0A9X2RK55_9PROT</name>
<dbReference type="Proteomes" id="UP001142610">
    <property type="component" value="Unassembled WGS sequence"/>
</dbReference>
<evidence type="ECO:0000256" key="13">
    <source>
        <dbReference type="RuleBase" id="RU004171"/>
    </source>
</evidence>
<dbReference type="PANTHER" id="PTHR43331:SF1">
    <property type="entry name" value="HOMOSERINE DEHYDROGENASE"/>
    <property type="match status" value="1"/>
</dbReference>
<dbReference type="GO" id="GO:0009086">
    <property type="term" value="P:methionine biosynthetic process"/>
    <property type="evidence" value="ECO:0007669"/>
    <property type="project" value="UniProtKB-KW"/>
</dbReference>
<evidence type="ECO:0000256" key="11">
    <source>
        <dbReference type="PIRSR" id="PIRSR000098-1"/>
    </source>
</evidence>
<dbReference type="NCBIfam" id="NF004976">
    <property type="entry name" value="PRK06349.1"/>
    <property type="match status" value="1"/>
</dbReference>
<dbReference type="Pfam" id="PF03447">
    <property type="entry name" value="NAD_binding_3"/>
    <property type="match status" value="1"/>
</dbReference>
<organism evidence="15 16">
    <name type="scientific">Parvularcula maris</name>
    <dbReference type="NCBI Taxonomy" id="2965077"/>
    <lineage>
        <taxon>Bacteria</taxon>
        <taxon>Pseudomonadati</taxon>
        <taxon>Pseudomonadota</taxon>
        <taxon>Alphaproteobacteria</taxon>
        <taxon>Parvularculales</taxon>
        <taxon>Parvularculaceae</taxon>
        <taxon>Parvularcula</taxon>
    </lineage>
</organism>
<dbReference type="InterPro" id="IPR016204">
    <property type="entry name" value="HDH"/>
</dbReference>
<evidence type="ECO:0000313" key="16">
    <source>
        <dbReference type="Proteomes" id="UP001142610"/>
    </source>
</evidence>
<evidence type="ECO:0000256" key="4">
    <source>
        <dbReference type="ARBA" id="ARBA00013213"/>
    </source>
</evidence>
<dbReference type="InterPro" id="IPR019811">
    <property type="entry name" value="HDH_CS"/>
</dbReference>
<keyword evidence="9" id="KW-0560">Oxidoreductase</keyword>
<evidence type="ECO:0000256" key="2">
    <source>
        <dbReference type="ARBA" id="ARBA00005062"/>
    </source>
</evidence>
<dbReference type="PANTHER" id="PTHR43331">
    <property type="entry name" value="HOMOSERINE DEHYDROGENASE"/>
    <property type="match status" value="1"/>
</dbReference>
<gene>
    <name evidence="15" type="ORF">NOG11_07660</name>
</gene>
<keyword evidence="16" id="KW-1185">Reference proteome</keyword>
<feature type="binding site" evidence="12">
    <location>
        <begin position="8"/>
        <end position="15"/>
    </location>
    <ligand>
        <name>NADP(+)</name>
        <dbReference type="ChEBI" id="CHEBI:58349"/>
    </ligand>
</feature>
<evidence type="ECO:0000256" key="5">
    <source>
        <dbReference type="ARBA" id="ARBA00013376"/>
    </source>
</evidence>